<organism evidence="1 2">
    <name type="scientific">Calocera cornea HHB12733</name>
    <dbReference type="NCBI Taxonomy" id="1353952"/>
    <lineage>
        <taxon>Eukaryota</taxon>
        <taxon>Fungi</taxon>
        <taxon>Dikarya</taxon>
        <taxon>Basidiomycota</taxon>
        <taxon>Agaricomycotina</taxon>
        <taxon>Dacrymycetes</taxon>
        <taxon>Dacrymycetales</taxon>
        <taxon>Dacrymycetaceae</taxon>
        <taxon>Calocera</taxon>
    </lineage>
</organism>
<reference evidence="1 2" key="1">
    <citation type="journal article" date="2016" name="Mol. Biol. Evol.">
        <title>Comparative Genomics of Early-Diverging Mushroom-Forming Fungi Provides Insights into the Origins of Lignocellulose Decay Capabilities.</title>
        <authorList>
            <person name="Nagy L.G."/>
            <person name="Riley R."/>
            <person name="Tritt A."/>
            <person name="Adam C."/>
            <person name="Daum C."/>
            <person name="Floudas D."/>
            <person name="Sun H."/>
            <person name="Yadav J.S."/>
            <person name="Pangilinan J."/>
            <person name="Larsson K.H."/>
            <person name="Matsuura K."/>
            <person name="Barry K."/>
            <person name="Labutti K."/>
            <person name="Kuo R."/>
            <person name="Ohm R.A."/>
            <person name="Bhattacharya S.S."/>
            <person name="Shirouzu T."/>
            <person name="Yoshinaga Y."/>
            <person name="Martin F.M."/>
            <person name="Grigoriev I.V."/>
            <person name="Hibbett D.S."/>
        </authorList>
    </citation>
    <scope>NUCLEOTIDE SEQUENCE [LARGE SCALE GENOMIC DNA]</scope>
    <source>
        <strain evidence="1 2">HHB12733</strain>
    </source>
</reference>
<gene>
    <name evidence="1" type="ORF">CALCODRAFT_311192</name>
</gene>
<dbReference type="OrthoDB" id="5835829at2759"/>
<dbReference type="Gene3D" id="3.40.50.2000">
    <property type="entry name" value="Glycogen Phosphorylase B"/>
    <property type="match status" value="1"/>
</dbReference>
<proteinExistence type="predicted"/>
<protein>
    <submittedName>
        <fullName evidence="1">Glycosyltransferase family 1 protein</fullName>
    </submittedName>
</protein>
<accession>A0A165FFB7</accession>
<dbReference type="AlphaFoldDB" id="A0A165FFB7"/>
<evidence type="ECO:0000313" key="1">
    <source>
        <dbReference type="EMBL" id="KZT56666.1"/>
    </source>
</evidence>
<dbReference type="GO" id="GO:0016740">
    <property type="term" value="F:transferase activity"/>
    <property type="evidence" value="ECO:0007669"/>
    <property type="project" value="UniProtKB-KW"/>
</dbReference>
<sequence>MPVHWALVSFWAWGHLRPESNLAVNLASKFPDLIISFLVDAEVAQKCKDEMARYAFLGGDERVLSRIRVIAVGRVPAGMTPEIEKRFAMMDPRRVPKSRRIAEARIHQAIDAMMRMESFKDDTGTLWKPVAAKPNLVICDILVGYVASELKQRYSLPVYIYFVGSATCFTRLYAPTALGGRCAGYTEECRAIEADAYRAEGRTFSQIAQHVGKYFLQTDDRSAIDQVWAWSSKFKDDVIRVKGLPPMYQWEDLPQSAWFPSVYELASYGLQLVECSDGVIFPTVLNIVSI</sequence>
<keyword evidence="1" id="KW-0808">Transferase</keyword>
<dbReference type="InParanoid" id="A0A165FFB7"/>
<dbReference type="STRING" id="1353952.A0A165FFB7"/>
<keyword evidence="2" id="KW-1185">Reference proteome</keyword>
<dbReference type="EMBL" id="KV423974">
    <property type="protein sequence ID" value="KZT56666.1"/>
    <property type="molecule type" value="Genomic_DNA"/>
</dbReference>
<evidence type="ECO:0000313" key="2">
    <source>
        <dbReference type="Proteomes" id="UP000076842"/>
    </source>
</evidence>
<name>A0A165FFB7_9BASI</name>
<dbReference type="Proteomes" id="UP000076842">
    <property type="component" value="Unassembled WGS sequence"/>
</dbReference>